<evidence type="ECO:0000313" key="1">
    <source>
        <dbReference type="EMBL" id="KAK8219838.1"/>
    </source>
</evidence>
<accession>A0ACC3SN93</accession>
<dbReference type="Proteomes" id="UP001320706">
    <property type="component" value="Unassembled WGS sequence"/>
</dbReference>
<reference evidence="1" key="1">
    <citation type="submission" date="2024-02" db="EMBL/GenBank/DDBJ databases">
        <title>Metagenome Assembled Genome of Zalaria obscura JY119.</title>
        <authorList>
            <person name="Vighnesh L."/>
            <person name="Jagadeeshwari U."/>
            <person name="Venkata Ramana C."/>
            <person name="Sasikala C."/>
        </authorList>
    </citation>
    <scope>NUCLEOTIDE SEQUENCE</scope>
    <source>
        <strain evidence="1">JY119</strain>
    </source>
</reference>
<dbReference type="EMBL" id="JAMKPW020000003">
    <property type="protein sequence ID" value="KAK8219838.1"/>
    <property type="molecule type" value="Genomic_DNA"/>
</dbReference>
<proteinExistence type="predicted"/>
<comment type="caution">
    <text evidence="1">The sequence shown here is derived from an EMBL/GenBank/DDBJ whole genome shotgun (WGS) entry which is preliminary data.</text>
</comment>
<organism evidence="1 2">
    <name type="scientific">Zalaria obscura</name>
    <dbReference type="NCBI Taxonomy" id="2024903"/>
    <lineage>
        <taxon>Eukaryota</taxon>
        <taxon>Fungi</taxon>
        <taxon>Dikarya</taxon>
        <taxon>Ascomycota</taxon>
        <taxon>Pezizomycotina</taxon>
        <taxon>Dothideomycetes</taxon>
        <taxon>Dothideomycetidae</taxon>
        <taxon>Dothideales</taxon>
        <taxon>Zalariaceae</taxon>
        <taxon>Zalaria</taxon>
    </lineage>
</organism>
<keyword evidence="2" id="KW-1185">Reference proteome</keyword>
<gene>
    <name evidence="1" type="ORF">M8818_000812</name>
</gene>
<name>A0ACC3SN93_9PEZI</name>
<evidence type="ECO:0000313" key="2">
    <source>
        <dbReference type="Proteomes" id="UP001320706"/>
    </source>
</evidence>
<sequence>MQLRFQRHCTRACRGQSSSTVSADHASPAALAKRGGDDVTKGEDRNVRPGETSTILQRQDKTRSFVLRLGGPTPRRIPTGLAGIVKPGPRTDTYSAHMHFRDYICGTADPLNYPLYNIIGKVSTGRAPHQA</sequence>
<protein>
    <submittedName>
        <fullName evidence="1">Uncharacterized protein</fullName>
    </submittedName>
</protein>